<dbReference type="Proteomes" id="UP000241167">
    <property type="component" value="Unassembled WGS sequence"/>
</dbReference>
<dbReference type="EMBL" id="PXYI01000005">
    <property type="protein sequence ID" value="PSJ38814.1"/>
    <property type="molecule type" value="Genomic_DNA"/>
</dbReference>
<dbReference type="AlphaFoldDB" id="A0A2P7QLJ3"/>
<comment type="caution">
    <text evidence="1">The sequence shown here is derived from an EMBL/GenBank/DDBJ whole genome shotgun (WGS) entry which is preliminary data.</text>
</comment>
<sequence length="60" mass="6760">MECNQGLLLLLRIPARNRLEIPSTYRALPLNVRRYLRLRIDGNALVAGSLAAPDTIAPRY</sequence>
<evidence type="ECO:0000313" key="1">
    <source>
        <dbReference type="EMBL" id="PSJ38814.1"/>
    </source>
</evidence>
<accession>A0A2P7QLJ3</accession>
<proteinExistence type="predicted"/>
<name>A0A2P7QLJ3_9SPHN</name>
<keyword evidence="2" id="KW-1185">Reference proteome</keyword>
<protein>
    <submittedName>
        <fullName evidence="1">Uncharacterized protein</fullName>
    </submittedName>
</protein>
<gene>
    <name evidence="1" type="ORF">C7I55_15910</name>
</gene>
<reference evidence="1 2" key="1">
    <citation type="submission" date="2018-03" db="EMBL/GenBank/DDBJ databases">
        <title>The draft genome of Sphingosinicella sp. GL-C-18.</title>
        <authorList>
            <person name="Liu L."/>
            <person name="Li L."/>
            <person name="Liang L."/>
            <person name="Zhang X."/>
            <person name="Wang T."/>
        </authorList>
    </citation>
    <scope>NUCLEOTIDE SEQUENCE [LARGE SCALE GENOMIC DNA]</scope>
    <source>
        <strain evidence="1 2">GL-C-18</strain>
    </source>
</reference>
<evidence type="ECO:0000313" key="2">
    <source>
        <dbReference type="Proteomes" id="UP000241167"/>
    </source>
</evidence>
<organism evidence="1 2">
    <name type="scientific">Allosphingosinicella deserti</name>
    <dbReference type="NCBI Taxonomy" id="2116704"/>
    <lineage>
        <taxon>Bacteria</taxon>
        <taxon>Pseudomonadati</taxon>
        <taxon>Pseudomonadota</taxon>
        <taxon>Alphaproteobacteria</taxon>
        <taxon>Sphingomonadales</taxon>
        <taxon>Sphingomonadaceae</taxon>
        <taxon>Allosphingosinicella</taxon>
    </lineage>
</organism>